<dbReference type="NCBIfam" id="TIGR04057">
    <property type="entry name" value="SusC_RagA_signa"/>
    <property type="match status" value="1"/>
</dbReference>
<dbReference type="InterPro" id="IPR023997">
    <property type="entry name" value="TonB-dep_OMP_SusC/RagA_CS"/>
</dbReference>
<evidence type="ECO:0000256" key="1">
    <source>
        <dbReference type="ARBA" id="ARBA00004571"/>
    </source>
</evidence>
<comment type="similarity">
    <text evidence="7">Belongs to the TonB-dependent receptor family.</text>
</comment>
<keyword evidence="2 7" id="KW-0813">Transport</keyword>
<keyword evidence="6 7" id="KW-0998">Cell outer membrane</keyword>
<comment type="subcellular location">
    <subcellularLocation>
        <location evidence="1 7">Cell outer membrane</location>
        <topology evidence="1 7">Multi-pass membrane protein</topology>
    </subcellularLocation>
</comment>
<keyword evidence="3 7" id="KW-1134">Transmembrane beta strand</keyword>
<evidence type="ECO:0000256" key="8">
    <source>
        <dbReference type="SAM" id="SignalP"/>
    </source>
</evidence>
<keyword evidence="11" id="KW-1185">Reference proteome</keyword>
<dbReference type="Proteomes" id="UP000190961">
    <property type="component" value="Unassembled WGS sequence"/>
</dbReference>
<dbReference type="SUPFAM" id="SSF56935">
    <property type="entry name" value="Porins"/>
    <property type="match status" value="1"/>
</dbReference>
<dbReference type="PROSITE" id="PS52016">
    <property type="entry name" value="TONB_DEPENDENT_REC_3"/>
    <property type="match status" value="1"/>
</dbReference>
<keyword evidence="4 7" id="KW-0812">Transmembrane</keyword>
<dbReference type="STRING" id="688867.SAMN05660236_2363"/>
<dbReference type="OrthoDB" id="9768177at2"/>
<reference evidence="10 11" key="1">
    <citation type="submission" date="2017-02" db="EMBL/GenBank/DDBJ databases">
        <authorList>
            <person name="Peterson S.W."/>
        </authorList>
    </citation>
    <scope>NUCLEOTIDE SEQUENCE [LARGE SCALE GENOMIC DNA]</scope>
    <source>
        <strain evidence="10 11">DSM 25262</strain>
    </source>
</reference>
<dbReference type="InterPro" id="IPR023996">
    <property type="entry name" value="TonB-dep_OMP_SusC/RagA"/>
</dbReference>
<dbReference type="FunFam" id="2.170.130.10:FF:000003">
    <property type="entry name" value="SusC/RagA family TonB-linked outer membrane protein"/>
    <property type="match status" value="1"/>
</dbReference>
<dbReference type="Gene3D" id="2.40.170.20">
    <property type="entry name" value="TonB-dependent receptor, beta-barrel domain"/>
    <property type="match status" value="1"/>
</dbReference>
<dbReference type="Pfam" id="PF13715">
    <property type="entry name" value="CarbopepD_reg_2"/>
    <property type="match status" value="1"/>
</dbReference>
<feature type="domain" description="TonB-dependent receptor plug" evidence="9">
    <location>
        <begin position="130"/>
        <end position="237"/>
    </location>
</feature>
<dbReference type="InterPro" id="IPR012910">
    <property type="entry name" value="Plug_dom"/>
</dbReference>
<gene>
    <name evidence="10" type="ORF">SAMN05660236_2363</name>
</gene>
<dbReference type="InterPro" id="IPR039426">
    <property type="entry name" value="TonB-dep_rcpt-like"/>
</dbReference>
<evidence type="ECO:0000256" key="7">
    <source>
        <dbReference type="PROSITE-ProRule" id="PRU01360"/>
    </source>
</evidence>
<dbReference type="InterPro" id="IPR037066">
    <property type="entry name" value="Plug_dom_sf"/>
</dbReference>
<evidence type="ECO:0000313" key="11">
    <source>
        <dbReference type="Proteomes" id="UP000190961"/>
    </source>
</evidence>
<evidence type="ECO:0000256" key="5">
    <source>
        <dbReference type="ARBA" id="ARBA00023136"/>
    </source>
</evidence>
<dbReference type="Gene3D" id="2.60.40.1120">
    <property type="entry name" value="Carboxypeptidase-like, regulatory domain"/>
    <property type="match status" value="1"/>
</dbReference>
<name>A0A1T5KM72_9BACT</name>
<dbReference type="AlphaFoldDB" id="A0A1T5KM72"/>
<sequence>MRDRILRKKIILHLLACLCCAFATVPTWADDGKYRVDFTVTGKITSADDNTPVPGVNVLVKGTSNGTSTDADGRYTINVPDGNVVLVFSFIGYLPQEITVGERTTVDVQLVSDITQLSEVVVVGYGTQKRSDITGSVTSVPKDRLSNLPVTNLSQALQGATAGLQITQQSSVPGSSGTMQVRGVNSINASTGPFIVLDGMPFFGSLNDINPNDIASIEILKDASAVAIYGTRGSNGVILITTKRGTNKDGKPNINFNAYGGVENIAHTLTPMGPDQYVQKYKDFLTANGITQTAVLPNLAEQENYANGKTTDWMKEATRTGNIQEYNLSVSGGTPKVQYYFSATRLAQKGVVEGFQFNRTTVRSNLDAQVTDYLKIGMSSFFTDNNYDGGRANLLQATAMSPYSVPRDANGKYIVYPMAPEQLFVNPLLGLTTDRTDRGKNLTGNGYVELTPKFLEGFKYQLKGAYIYNMVHVASYTGRAANDQSGTATLRDSTSNNWVLENVVSYTKDINKHHVDITAAYSAQKVSSFESEASATGFINDALSYNDLLAGASKSANSEANEYTLLSQLGRINYSYDSRYLLTLTARRDGYSAFGANNSKYGIFPSMAIGWNLHNEAFMSNLSNIISQAKLRVSYGKTGNQAIAPNQTYTTATTVQQPFTGAIQTGVVYNTLGNGDLTWESTTTLNGAIDFGLLEDRFTGTIEVYKSKTEDILLKRALPGVNGYADIWNNLGKMQNVGVEITLNSVNIDRGNFRWETSLNFSTYKNKILELYGDGKDDIGNTWFIGQPLRVIYGYEKIGIWQTEDIGTYDPVAKAGDIKFKDQPTVDTDGDGKPDAGDGIIDSKDRVIIGQRNPKWYGGITNTFHYKNFHLSIFVQTSQGGLKRNADLTYADEAGRRNLPDGFGYWTAENRDNYWPSLSAYKNYRGYHFAEDWSYVRLKDVRLSYTVPKDFLSRYGIGALTIYAAGRNLYTWTNWFGWDPEMNYASRGSSGDNLNYPVVRSISLGINLSL</sequence>
<evidence type="ECO:0000259" key="9">
    <source>
        <dbReference type="Pfam" id="PF07715"/>
    </source>
</evidence>
<feature type="chain" id="PRO_5012346256" evidence="8">
    <location>
        <begin position="30"/>
        <end position="1010"/>
    </location>
</feature>
<keyword evidence="5 7" id="KW-0472">Membrane</keyword>
<evidence type="ECO:0000256" key="4">
    <source>
        <dbReference type="ARBA" id="ARBA00022692"/>
    </source>
</evidence>
<accession>A0A1T5KM72</accession>
<dbReference type="Gene3D" id="2.170.130.10">
    <property type="entry name" value="TonB-dependent receptor, plug domain"/>
    <property type="match status" value="1"/>
</dbReference>
<proteinExistence type="inferred from homology"/>
<evidence type="ECO:0000256" key="3">
    <source>
        <dbReference type="ARBA" id="ARBA00022452"/>
    </source>
</evidence>
<evidence type="ECO:0000256" key="2">
    <source>
        <dbReference type="ARBA" id="ARBA00022448"/>
    </source>
</evidence>
<dbReference type="NCBIfam" id="TIGR04056">
    <property type="entry name" value="OMP_RagA_SusC"/>
    <property type="match status" value="1"/>
</dbReference>
<protein>
    <submittedName>
        <fullName evidence="10">TonB-linked outer membrane protein, SusC/RagA family</fullName>
    </submittedName>
</protein>
<dbReference type="InterPro" id="IPR008969">
    <property type="entry name" value="CarboxyPept-like_regulatory"/>
</dbReference>
<evidence type="ECO:0000256" key="6">
    <source>
        <dbReference type="ARBA" id="ARBA00023237"/>
    </source>
</evidence>
<dbReference type="Pfam" id="PF07715">
    <property type="entry name" value="Plug"/>
    <property type="match status" value="1"/>
</dbReference>
<dbReference type="SUPFAM" id="SSF49464">
    <property type="entry name" value="Carboxypeptidase regulatory domain-like"/>
    <property type="match status" value="1"/>
</dbReference>
<dbReference type="RefSeq" id="WP_079686818.1">
    <property type="nucleotide sequence ID" value="NZ_FUZU01000001.1"/>
</dbReference>
<feature type="signal peptide" evidence="8">
    <location>
        <begin position="1"/>
        <end position="29"/>
    </location>
</feature>
<dbReference type="EMBL" id="FUZU01000001">
    <property type="protein sequence ID" value="SKC64817.1"/>
    <property type="molecule type" value="Genomic_DNA"/>
</dbReference>
<organism evidence="10 11">
    <name type="scientific">Ohtaekwangia koreensis</name>
    <dbReference type="NCBI Taxonomy" id="688867"/>
    <lineage>
        <taxon>Bacteria</taxon>
        <taxon>Pseudomonadati</taxon>
        <taxon>Bacteroidota</taxon>
        <taxon>Cytophagia</taxon>
        <taxon>Cytophagales</taxon>
        <taxon>Fulvivirgaceae</taxon>
        <taxon>Ohtaekwangia</taxon>
    </lineage>
</organism>
<dbReference type="GO" id="GO:0009279">
    <property type="term" value="C:cell outer membrane"/>
    <property type="evidence" value="ECO:0007669"/>
    <property type="project" value="UniProtKB-SubCell"/>
</dbReference>
<keyword evidence="8" id="KW-0732">Signal</keyword>
<dbReference type="InterPro" id="IPR036942">
    <property type="entry name" value="Beta-barrel_TonB_sf"/>
</dbReference>
<evidence type="ECO:0000313" key="10">
    <source>
        <dbReference type="EMBL" id="SKC64817.1"/>
    </source>
</evidence>